<sequence>MASRNRDPPAQRAPRRTNSQGSMSSYSRNHVQGDDAPRWPGEGGGLSRQRSSGGLNGRRRSSSSIRYVDLEASGGGDDWEYAM</sequence>
<name>S9TFX8_9TRYP</name>
<evidence type="ECO:0000313" key="2">
    <source>
        <dbReference type="EMBL" id="EPY15864.1"/>
    </source>
</evidence>
<dbReference type="Proteomes" id="UP000015354">
    <property type="component" value="Unassembled WGS sequence"/>
</dbReference>
<dbReference type="AlphaFoldDB" id="S9TFX8"/>
<evidence type="ECO:0000256" key="1">
    <source>
        <dbReference type="SAM" id="MobiDB-lite"/>
    </source>
</evidence>
<accession>S9TFX8</accession>
<comment type="caution">
    <text evidence="2">The sequence shown here is derived from an EMBL/GenBank/DDBJ whole genome shotgun (WGS) entry which is preliminary data.</text>
</comment>
<dbReference type="EMBL" id="ATMH01011691">
    <property type="protein sequence ID" value="EPY15864.1"/>
    <property type="molecule type" value="Genomic_DNA"/>
</dbReference>
<feature type="compositionally biased region" description="Polar residues" evidence="1">
    <location>
        <begin position="16"/>
        <end position="30"/>
    </location>
</feature>
<organism evidence="2 3">
    <name type="scientific">Strigomonas culicis</name>
    <dbReference type="NCBI Taxonomy" id="28005"/>
    <lineage>
        <taxon>Eukaryota</taxon>
        <taxon>Discoba</taxon>
        <taxon>Euglenozoa</taxon>
        <taxon>Kinetoplastea</taxon>
        <taxon>Metakinetoplastina</taxon>
        <taxon>Trypanosomatida</taxon>
        <taxon>Trypanosomatidae</taxon>
        <taxon>Strigomonadinae</taxon>
        <taxon>Strigomonas</taxon>
    </lineage>
</organism>
<feature type="region of interest" description="Disordered" evidence="1">
    <location>
        <begin position="1"/>
        <end position="83"/>
    </location>
</feature>
<keyword evidence="3" id="KW-1185">Reference proteome</keyword>
<protein>
    <submittedName>
        <fullName evidence="2">Uncharacterized protein</fullName>
    </submittedName>
</protein>
<gene>
    <name evidence="2" type="ORF">STCU_11708</name>
</gene>
<proteinExistence type="predicted"/>
<reference evidence="2 3" key="1">
    <citation type="journal article" date="2013" name="PLoS ONE">
        <title>Predicting the Proteins of Angomonas deanei, Strigomonas culicis and Their Respective Endosymbionts Reveals New Aspects of the Trypanosomatidae Family.</title>
        <authorList>
            <person name="Motta M.C."/>
            <person name="Martins A.C."/>
            <person name="de Souza S.S."/>
            <person name="Catta-Preta C.M."/>
            <person name="Silva R."/>
            <person name="Klein C.C."/>
            <person name="de Almeida L.G."/>
            <person name="de Lima Cunha O."/>
            <person name="Ciapina L.P."/>
            <person name="Brocchi M."/>
            <person name="Colabardini A.C."/>
            <person name="de Araujo Lima B."/>
            <person name="Machado C.R."/>
            <person name="de Almeida Soares C.M."/>
            <person name="Probst C.M."/>
            <person name="de Menezes C.B."/>
            <person name="Thompson C.E."/>
            <person name="Bartholomeu D.C."/>
            <person name="Gradia D.F."/>
            <person name="Pavoni D.P."/>
            <person name="Grisard E.C."/>
            <person name="Fantinatti-Garboggini F."/>
            <person name="Marchini F.K."/>
            <person name="Rodrigues-Luiz G.F."/>
            <person name="Wagner G."/>
            <person name="Goldman G.H."/>
            <person name="Fietto J.L."/>
            <person name="Elias M.C."/>
            <person name="Goldman M.H."/>
            <person name="Sagot M.F."/>
            <person name="Pereira M."/>
            <person name="Stoco P.H."/>
            <person name="de Mendonca-Neto R.P."/>
            <person name="Teixeira S.M."/>
            <person name="Maciel T.E."/>
            <person name="de Oliveira Mendes T.A."/>
            <person name="Urmenyi T.P."/>
            <person name="de Souza W."/>
            <person name="Schenkman S."/>
            <person name="de Vasconcelos A.T."/>
        </authorList>
    </citation>
    <scope>NUCLEOTIDE SEQUENCE [LARGE SCALE GENOMIC DNA]</scope>
</reference>
<evidence type="ECO:0000313" key="3">
    <source>
        <dbReference type="Proteomes" id="UP000015354"/>
    </source>
</evidence>